<proteinExistence type="predicted"/>
<dbReference type="Proteomes" id="UP000725002">
    <property type="component" value="Unassembled WGS sequence"/>
</dbReference>
<evidence type="ECO:0000313" key="1">
    <source>
        <dbReference type="EMBL" id="MBO8482690.1"/>
    </source>
</evidence>
<dbReference type="PROSITE" id="PS51257">
    <property type="entry name" value="PROKAR_LIPOPROTEIN"/>
    <property type="match status" value="1"/>
</dbReference>
<reference evidence="1" key="2">
    <citation type="journal article" date="2021" name="PeerJ">
        <title>Extensive microbial diversity within the chicken gut microbiome revealed by metagenomics and culture.</title>
        <authorList>
            <person name="Gilroy R."/>
            <person name="Ravi A."/>
            <person name="Getino M."/>
            <person name="Pursley I."/>
            <person name="Horton D.L."/>
            <person name="Alikhan N.F."/>
            <person name="Baker D."/>
            <person name="Gharbi K."/>
            <person name="Hall N."/>
            <person name="Watson M."/>
            <person name="Adriaenssens E.M."/>
            <person name="Foster-Nyarko E."/>
            <person name="Jarju S."/>
            <person name="Secka A."/>
            <person name="Antonio M."/>
            <person name="Oren A."/>
            <person name="Chaudhuri R.R."/>
            <person name="La Ragione R."/>
            <person name="Hildebrand F."/>
            <person name="Pallen M.J."/>
        </authorList>
    </citation>
    <scope>NUCLEOTIDE SEQUENCE</scope>
    <source>
        <strain evidence="1">G3-8215</strain>
    </source>
</reference>
<dbReference type="AlphaFoldDB" id="A0A940DQ71"/>
<gene>
    <name evidence="1" type="ORF">IAB75_01005</name>
</gene>
<evidence type="ECO:0008006" key="3">
    <source>
        <dbReference type="Google" id="ProtNLM"/>
    </source>
</evidence>
<sequence length="185" mass="20386">MKKVLSFFALAATALTIVSCGASRRLAQISKGEQEVNLVFSGPEYSTDKKYFRDNGFGVSKDLANAKKIATQNARQSIAAMVQSAVELLVDNYAASQSANGTDVIDGNDLQELGRTVVKTQLSGLEVVEEKAFRQADGTFRYHVCMQLSKDSLSKAMSDAIDQDVKIKIRADKDKFRAYFDQKIR</sequence>
<comment type="caution">
    <text evidence="1">The sequence shown here is derived from an EMBL/GenBank/DDBJ whole genome shotgun (WGS) entry which is preliminary data.</text>
</comment>
<organism evidence="1 2">
    <name type="scientific">Candidatus Cryptobacteroides avicola</name>
    <dbReference type="NCBI Taxonomy" id="2840757"/>
    <lineage>
        <taxon>Bacteria</taxon>
        <taxon>Pseudomonadati</taxon>
        <taxon>Bacteroidota</taxon>
        <taxon>Bacteroidia</taxon>
        <taxon>Bacteroidales</taxon>
        <taxon>Candidatus Cryptobacteroides</taxon>
    </lineage>
</organism>
<protein>
    <recommendedName>
        <fullName evidence="3">Lipoprotein</fullName>
    </recommendedName>
</protein>
<reference evidence="1" key="1">
    <citation type="submission" date="2020-10" db="EMBL/GenBank/DDBJ databases">
        <authorList>
            <person name="Gilroy R."/>
        </authorList>
    </citation>
    <scope>NUCLEOTIDE SEQUENCE</scope>
    <source>
        <strain evidence="1">G3-8215</strain>
    </source>
</reference>
<evidence type="ECO:0000313" key="2">
    <source>
        <dbReference type="Proteomes" id="UP000725002"/>
    </source>
</evidence>
<accession>A0A940DQ71</accession>
<name>A0A940DQ71_9BACT</name>
<dbReference type="EMBL" id="JADILV010000006">
    <property type="protein sequence ID" value="MBO8482690.1"/>
    <property type="molecule type" value="Genomic_DNA"/>
</dbReference>